<feature type="region of interest" description="Disordered" evidence="1">
    <location>
        <begin position="26"/>
        <end position="49"/>
    </location>
</feature>
<sequence length="57" mass="6484">MQPKCWLQIYITMFMIIVLQEHSQGASTSNRPSVPGSQMAGHLPGSYDKRRFLNPMC</sequence>
<evidence type="ECO:0000313" key="2">
    <source>
        <dbReference type="EMBL" id="SPD99425.1"/>
    </source>
</evidence>
<dbReference type="Proteomes" id="UP000307496">
    <property type="component" value="Plasmid RCS49_pIII"/>
</dbReference>
<evidence type="ECO:0000313" key="3">
    <source>
        <dbReference type="Proteomes" id="UP000307496"/>
    </source>
</evidence>
<feature type="compositionally biased region" description="Polar residues" evidence="1">
    <location>
        <begin position="26"/>
        <end position="36"/>
    </location>
</feature>
<evidence type="ECO:0000256" key="1">
    <source>
        <dbReference type="SAM" id="MobiDB-lite"/>
    </source>
</evidence>
<keyword evidence="2" id="KW-0614">Plasmid</keyword>
<accession>A0A2P9E672</accession>
<gene>
    <name evidence="2" type="ORF">RCS49_PIII0010</name>
</gene>
<dbReference type="AlphaFoldDB" id="A0A2P9E672"/>
<dbReference type="EMBL" id="LT985254">
    <property type="protein sequence ID" value="SPD99425.1"/>
    <property type="molecule type" value="Genomic_DNA"/>
</dbReference>
<name>A0A2P9E672_ECOLX</name>
<geneLocation type="plasmid" evidence="3">
    <name>rcs49_piii</name>
</geneLocation>
<reference evidence="3" key="1">
    <citation type="submission" date="2018-02" db="EMBL/GenBank/DDBJ databases">
        <authorList>
            <person name="Cea G.-C."/>
            <person name="William W."/>
        </authorList>
    </citation>
    <scope>NUCLEOTIDE SEQUENCE [LARGE SCALE GENOMIC DNA]</scope>
    <source>
        <strain evidence="3">580</strain>
        <plasmid evidence="3">rcs49_piii</plasmid>
    </source>
</reference>
<organism evidence="2 3">
    <name type="scientific">Escherichia coli</name>
    <dbReference type="NCBI Taxonomy" id="562"/>
    <lineage>
        <taxon>Bacteria</taxon>
        <taxon>Pseudomonadati</taxon>
        <taxon>Pseudomonadota</taxon>
        <taxon>Gammaproteobacteria</taxon>
        <taxon>Enterobacterales</taxon>
        <taxon>Enterobacteriaceae</taxon>
        <taxon>Escherichia</taxon>
    </lineage>
</organism>
<protein>
    <submittedName>
        <fullName evidence="2">Uncharacterized protein</fullName>
    </submittedName>
</protein>
<proteinExistence type="predicted"/>